<dbReference type="InterPro" id="IPR001007">
    <property type="entry name" value="VWF_dom"/>
</dbReference>
<dbReference type="CDD" id="cd01450">
    <property type="entry name" value="vWFA_subfamily_ECM"/>
    <property type="match status" value="1"/>
</dbReference>
<feature type="domain" description="VWFC" evidence="3">
    <location>
        <begin position="3450"/>
        <end position="3515"/>
    </location>
</feature>
<feature type="region of interest" description="Disordered" evidence="2">
    <location>
        <begin position="2775"/>
        <end position="2807"/>
    </location>
</feature>
<dbReference type="InterPro" id="IPR003582">
    <property type="entry name" value="ShKT_dom"/>
</dbReference>
<feature type="region of interest" description="Disordered" evidence="2">
    <location>
        <begin position="1780"/>
        <end position="1811"/>
    </location>
</feature>
<feature type="domain" description="VWFA" evidence="4">
    <location>
        <begin position="6"/>
        <end position="181"/>
    </location>
</feature>
<dbReference type="SMART" id="SM00214">
    <property type="entry name" value="VWC"/>
    <property type="match status" value="26"/>
</dbReference>
<dbReference type="SMART" id="SM00254">
    <property type="entry name" value="ShKT"/>
    <property type="match status" value="2"/>
</dbReference>
<feature type="domain" description="VWFA" evidence="4">
    <location>
        <begin position="194"/>
        <end position="361"/>
    </location>
</feature>
<reference evidence="5 6" key="1">
    <citation type="journal article" date="2023" name="Sci. Data">
        <title>Genome assembly of the Korean intertidal mud-creeper Batillaria attramentaria.</title>
        <authorList>
            <person name="Patra A.K."/>
            <person name="Ho P.T."/>
            <person name="Jun S."/>
            <person name="Lee S.J."/>
            <person name="Kim Y."/>
            <person name="Won Y.J."/>
        </authorList>
    </citation>
    <scope>NUCLEOTIDE SEQUENCE [LARGE SCALE GENOMIC DNA]</scope>
    <source>
        <strain evidence="5">Wonlab-2016</strain>
    </source>
</reference>
<evidence type="ECO:0000313" key="5">
    <source>
        <dbReference type="EMBL" id="KAK7491400.1"/>
    </source>
</evidence>
<feature type="domain" description="VWFC" evidence="3">
    <location>
        <begin position="499"/>
        <end position="566"/>
    </location>
</feature>
<feature type="non-terminal residue" evidence="5">
    <location>
        <position position="3741"/>
    </location>
</feature>
<dbReference type="PROSITE" id="PS50234">
    <property type="entry name" value="VWFA"/>
    <property type="match status" value="2"/>
</dbReference>
<feature type="domain" description="VWFC" evidence="3">
    <location>
        <begin position="629"/>
        <end position="694"/>
    </location>
</feature>
<organism evidence="5 6">
    <name type="scientific">Batillaria attramentaria</name>
    <dbReference type="NCBI Taxonomy" id="370345"/>
    <lineage>
        <taxon>Eukaryota</taxon>
        <taxon>Metazoa</taxon>
        <taxon>Spiralia</taxon>
        <taxon>Lophotrochozoa</taxon>
        <taxon>Mollusca</taxon>
        <taxon>Gastropoda</taxon>
        <taxon>Caenogastropoda</taxon>
        <taxon>Sorbeoconcha</taxon>
        <taxon>Cerithioidea</taxon>
        <taxon>Batillariidae</taxon>
        <taxon>Batillaria</taxon>
    </lineage>
</organism>
<feature type="domain" description="VWFC" evidence="3">
    <location>
        <begin position="1047"/>
        <end position="1113"/>
    </location>
</feature>
<feature type="region of interest" description="Disordered" evidence="2">
    <location>
        <begin position="2240"/>
        <end position="2259"/>
    </location>
</feature>
<feature type="domain" description="VWFC" evidence="3">
    <location>
        <begin position="2566"/>
        <end position="2632"/>
    </location>
</feature>
<dbReference type="SMART" id="SM00327">
    <property type="entry name" value="VWA"/>
    <property type="match status" value="2"/>
</dbReference>
<feature type="domain" description="VWFC" evidence="3">
    <location>
        <begin position="3325"/>
        <end position="3391"/>
    </location>
</feature>
<dbReference type="SUPFAM" id="SSF53300">
    <property type="entry name" value="vWA-like"/>
    <property type="match status" value="2"/>
</dbReference>
<dbReference type="PANTHER" id="PTHR11348">
    <property type="entry name" value="CONNECTIVE TISSUE GROWTH FACTOR-RELATED"/>
    <property type="match status" value="1"/>
</dbReference>
<feature type="domain" description="VWFC" evidence="3">
    <location>
        <begin position="2062"/>
        <end position="2128"/>
    </location>
</feature>
<dbReference type="CDD" id="cd01472">
    <property type="entry name" value="vWA_collagen"/>
    <property type="match status" value="1"/>
</dbReference>
<keyword evidence="6" id="KW-1185">Reference proteome</keyword>
<evidence type="ECO:0000256" key="2">
    <source>
        <dbReference type="SAM" id="MobiDB-lite"/>
    </source>
</evidence>
<evidence type="ECO:0000259" key="3">
    <source>
        <dbReference type="PROSITE" id="PS50184"/>
    </source>
</evidence>
<feature type="domain" description="VWFC" evidence="3">
    <location>
        <begin position="410"/>
        <end position="475"/>
    </location>
</feature>
<keyword evidence="1" id="KW-0732">Signal</keyword>
<name>A0ABD0KWG1_9CAEN</name>
<feature type="compositionally biased region" description="Pro residues" evidence="2">
    <location>
        <begin position="2776"/>
        <end position="2786"/>
    </location>
</feature>
<evidence type="ECO:0000256" key="1">
    <source>
        <dbReference type="ARBA" id="ARBA00022729"/>
    </source>
</evidence>
<evidence type="ECO:0000259" key="4">
    <source>
        <dbReference type="PROSITE" id="PS50234"/>
    </source>
</evidence>
<feature type="compositionally biased region" description="Low complexity" evidence="2">
    <location>
        <begin position="2651"/>
        <end position="2666"/>
    </location>
</feature>
<sequence>WGSRADVVFVLDSSNSVGPNEWMALRTMLISLTQQWAIGPNNMQVSVVTYGGGAHNVFFLNEAADGTQLASRLGAMSFQGGTSDAADAFKYAYTTSFSSQNGARADVPHILVHITDGSPANPDQLLQEAKNARDQGVTIFNVGVGLGIDAEQLGRVASDPTTRYVLRSDTYSSLQNLADTLSSRIQYACLTKADLVLLVDSSSSVGREDFEHLEDFIKDLVVQLPVGQDQVQVGLVQFSGHPSLEFPLNMYSDRLSVLKAVDTLQFMGGGTNTGDAIDYVTSNVYTADGGARTDSVDPAATAEAANRARSENIGLVAVGVGSHINEQELQAIANDPDSAFVFKVDNYKDLKAQTGDILKSVCTGAPTTPDPCQDRIDHCYDYPLSVCSNDTYLQWAQANCARRCGFCTHGKCMYKGMEYMQSEQWEDGCDYQCVCENARVGQYRCYNKCPVYHDLPPECTLVGVPGECCLKPVCDFHQRLNIQEIVPATGPYINAQNMAMCEYQGKQYYQGQTWEDGCNQKCVCNNATRGAYTCQSFCPQYDAATLPRECRLTQKPGQCCMEPVCEFNTQTGSFSGFGTLSGLGVVNTPQPGAVCEDVVVDCEHYGRDVCTEYAAWSKDNCAKYCSFCNVCYYNGVAKQQGETWRTSCDTECLCENAAYGYYRCYSSCPSYLNLPAGCVAQQMAGQCCETIVCQHGTYYPSATNVLSIGNGGGLTVLGYNGEIAEAVPTLPSGSTVPPGTFGGSTGLQNIRLAGCLFNGRMYIQNQQWHDGCNLTCSCQDATSGKFICRERCPKYENVPDGCGTKPDPSDPCCMMPDCPASISYIALPVYGKGLQSIGAVVSPNLPDLLMGMFTTRFSMYYSAYTVAPPTVPSDTLRPGGLDYCEYDGRHYRHGETWEVGCDYNCVCEDAYTGTWRCVDKCEKYVDIPAPYCHLERDPNNLCCQRPVCNFLAYHAMCVYKGVQYAQGQSWYDGCEQKCRCPTFPDIYDTCQEMPDPNDPGCCMVPVCAPTAGPTPSLAPGATPVPTPIPVPIIPPGIITGKQNTTNGFCVYNGVNYQQDDTWLDGCQYSCTCVDQSTGFYQCTDRCQRYGPLPFGCKLVTDFANPCCEVPSCPAPTATPTMAPGASPLLPTTEAFCVYNEAKFYQGQTWQDGCDKNCRCEDAVNGLYVCTDRCAKYENLPPECTLVMDPADPCCTKPLCVPNPLNVPTKAPSPGDTSAPTLAPGETYAPTKSTMVPVPGLIPTLAPGKVVGTANYPSPSPGDTTTINYCIYKEVPYAKGATWQDGCDYNCVCEDPAAGRYVCTERCTRYAEMPAGCMMIKDAADPCCERPVCSPDFHIPGTSVPPVTTSTITPPLPFGQTVTPLPVSSTPRPTPVPKNMCVYKAQYYGQGQTWYDGCDYSCTCEDAELGIYRCIDRCPTYTSLPAECSLGPDPADPLCCERPLCMFVPDKTNFTGYVVPPILPPVLTGGSVNPTPQPYIAPTPGPDGSTVAPPRTPPMPRDVCIYNGNEYTQGQKWADGCDYNCECVDAPAGRYECTEKCMMWSSITDPRCTLVTDPNNPCCKVPYCDTRISTPEPQTTPVPSPGVTKAPFIGPDGSTLAPPKRTTITPPAGVCVYNGVPFNTGEVWEDGCDLRCVCEDGATNDYRCDQRCLIYDLPGNCTLVTDPLDPCCRVPYCSPVPSPTPGPDPLNPNQNPFPVPPLIPTSVPGVLVGQGNCKADTWNEGCDRTCECVNGTQMGYDYKCTERCLRYLNVPAGCQMVVDPKDSCCKIPFCAPSLQPTSRPNVTPPPPGATTETPGTGPTPTPGPSGLVTPSPQPKAMCVYNNQYYVQGQQWYDGCDKVCVCDDASTNYYRCWDRCATYTNVPTGCQMVASPDDPLCCQVPQCVPTPGPNGYPTPGPGETPTPTVYVNPPGRITGVAPTPTTRPGYPTPTPRNACIYKGREYRQGVQWQDGCEYSCVCINETTGYYQCDEICSSFPLVPSQCSLVQDENNFCCKRLECDWTKPTPNPFSPPTARPTLEPNPNLHTTVTPTPGPDVTTLAPATGPIPTPSYHPPTLAPPYTFCVYNGVAYRQGETWDVGCDQVCTCDDSSINYYTCADRCPSYSGLPPGCTMVASVSDPCCLVPQCYESPMITPPPGMTLAPGATPPPIPVGIPGIIVGNPNNNPSQRINMCLRYGVTYAPGETWDEGCDYRCKCEDDTGRYTCTESVPSYCKLLRDPKDQCCMVPICPTAEIPVSTLTPAPGESTIAPSPGGSPNPSPTLVPVPKDVCVYNGRTYTTGQRWYSGCEKICVCEDGKTGFYRCSDRCAHFEGVTADCKLVPDARDPTCCMEPLCGEPSNLNVTGHVGVIEGSGKPPSLTPTAGPNGIPPPPQKEMCVYEGRSYTQGQKWQDGCDYTCECLRYPQAIASFCSMARDPMDPCCMVPDCYATPAPGSTVSPGPTLSPPRGNTPFPTLHPTLPSGTEFCVYKGIPYSHGQTWNDGCDLTCRCEDVVTGQVNCDDRCPVYSQIPPSCQLITDPNDPCCQVAVCEPTRPGFSNTSVILTGLVGNISGHSLPPNNRGPLTRTNECIYHGRSYQQGDVWDDGCSFTCQCVDSQSGQYLCNEKCPRIPSLPPTCQMIPDPSSQCCLQPYCEPWPTLAPTAQPAGTPPAPTGTGPTSSSGPTLEPTAQPPFPTEVCVYNNQAYRQDQVWYDGCDFMCRCEDASAGFYRCQERCARYDNVPSNCVMAPDPSDPSCCEIPECPLSTPTPAPGASPTPGIIPGPSVSPGTVIGVGRVPTPAPALVPPTGPDGSTLEPPRVTGPDGSPVTPTPAPGCYYKGRIYQVSDGPWEDACDYVCECLDDSTGRYQCSEKCPVLAQFPEDRCVLVQDPMDQCCMKPFCDFVNSTPFPNGTPTPHPMLVPSGGTTSSVIATPGGIPTAEPNGTPPGFCVYNGVYYRQGAQWYDGCDLDCTCDDANTGFYTCKDRCKSFGQLDRGCVLKVDPQDSCCLVPDCTPPSLLVTAQPPGGFTGTYAPGQSTMGSFTGSGTLSPQEPFILVGTTNGTFTGTGGFTPPRGVFGGVAYRENEFWEDGCDYVCNCVDGLRGKYQCMDRCHNVYFLPPSCVMEPDPSDSCCQLARCYPGGLTTAAPTGTGQGFTVTGPSGTGPTGAIGSTVSGFTGTGTPIDITPNVVTGPSGSNPPGGSTISGFTGTGTIINVTPNVPTGPSGSNPPTGSVGGSTMSGFTGTGTIINVTPNVPTGPSGSNPPTGSVGGSTMSGFTGTGTIINVTPNVPTGPSGSNPPTGSVGGSTMSGFTGTGTPMVVTPGFGTGPAGTGPNVMTSMSSFTGQQGACVYKGVMYNGGDTWNDGCEYQCTCDNAMIGVYTCTYMCKAYSGLPDYCQLQPDPDNACCQKPVCTVQGTQLVPGIGGTPTRSPTLAPTITDVIPLGTHTVITGNSPMPLPPGAGVITTVGGVREGCVYKGVVYIPGETWDDGCDYTCTCIGDGTGFYRCVAKCPSYPALPVYCSLYAVPGLCCSALSCNVPNVGAYKPVPQIDSGPKPTQIPGPDGLWPTAAPQVNPQLVYGFGFTANGTSLPGGGAAVPAGYRNNTGGLRDKCVFDMKMYNQGEKWVDNCTECECQDSFTGFYRCNARCPTYNRTSLPDGCTVKTDPADICCEELSCPDKQGQTVTNITQILQLYPIVGTFSGGISGFRPGYTPPQGNYDIVSGQRNGCVYKGVIHPSGSTWEDGCDFNCECLDGVTGLYECKA</sequence>
<dbReference type="Pfam" id="PF00092">
    <property type="entry name" value="VWA"/>
    <property type="match status" value="2"/>
</dbReference>
<dbReference type="InterPro" id="IPR050941">
    <property type="entry name" value="CCN"/>
</dbReference>
<feature type="domain" description="VWFC" evidence="3">
    <location>
        <begin position="882"/>
        <end position="949"/>
    </location>
</feature>
<protein>
    <recommendedName>
        <fullName evidence="7">VWFA domain-containing protein</fullName>
    </recommendedName>
</protein>
<accession>A0ABD0KWG1</accession>
<dbReference type="EMBL" id="JACVVK020000115">
    <property type="protein sequence ID" value="KAK7491400.1"/>
    <property type="molecule type" value="Genomic_DNA"/>
</dbReference>
<dbReference type="Gene3D" id="3.40.50.410">
    <property type="entry name" value="von Willebrand factor, type A domain"/>
    <property type="match status" value="2"/>
</dbReference>
<dbReference type="SMART" id="SM00215">
    <property type="entry name" value="VWC_out"/>
    <property type="match status" value="9"/>
</dbReference>
<dbReference type="PROSITE" id="PS50184">
    <property type="entry name" value="VWFC_2"/>
    <property type="match status" value="14"/>
</dbReference>
<evidence type="ECO:0008006" key="7">
    <source>
        <dbReference type="Google" id="ProtNLM"/>
    </source>
</evidence>
<feature type="domain" description="VWFC" evidence="3">
    <location>
        <begin position="1612"/>
        <end position="1677"/>
    </location>
</feature>
<dbReference type="Proteomes" id="UP001519460">
    <property type="component" value="Unassembled WGS sequence"/>
</dbReference>
<dbReference type="PROSITE" id="PS01208">
    <property type="entry name" value="VWFC_1"/>
    <property type="match status" value="13"/>
</dbReference>
<dbReference type="SUPFAM" id="SSF57603">
    <property type="entry name" value="FnI-like domain"/>
    <property type="match status" value="1"/>
</dbReference>
<comment type="caution">
    <text evidence="5">The sequence shown here is derived from an EMBL/GenBank/DDBJ whole genome shotgun (WGS) entry which is preliminary data.</text>
</comment>
<feature type="domain" description="VWFC" evidence="3">
    <location>
        <begin position="2268"/>
        <end position="2335"/>
    </location>
</feature>
<dbReference type="InterPro" id="IPR002035">
    <property type="entry name" value="VWF_A"/>
</dbReference>
<feature type="domain" description="VWFC" evidence="3">
    <location>
        <begin position="2463"/>
        <end position="2529"/>
    </location>
</feature>
<feature type="domain" description="VWFC" evidence="3">
    <location>
        <begin position="753"/>
        <end position="819"/>
    </location>
</feature>
<feature type="domain" description="VWFC" evidence="3">
    <location>
        <begin position="1267"/>
        <end position="1333"/>
    </location>
</feature>
<feature type="non-terminal residue" evidence="5">
    <location>
        <position position="1"/>
    </location>
</feature>
<feature type="region of interest" description="Disordered" evidence="2">
    <location>
        <begin position="2639"/>
        <end position="2666"/>
    </location>
</feature>
<gene>
    <name evidence="5" type="ORF">BaRGS_00017378</name>
</gene>
<proteinExistence type="predicted"/>
<dbReference type="InterPro" id="IPR036465">
    <property type="entry name" value="vWFA_dom_sf"/>
</dbReference>
<evidence type="ECO:0000313" key="6">
    <source>
        <dbReference type="Proteomes" id="UP001519460"/>
    </source>
</evidence>